<dbReference type="Proteomes" id="UP001223520">
    <property type="component" value="Chromosome"/>
</dbReference>
<evidence type="ECO:0000313" key="1">
    <source>
        <dbReference type="EMBL" id="WGV25213.1"/>
    </source>
</evidence>
<sequence>MAVIKLSKSHYRKQHLSNTTATYFLMNLSCFASNTSASITNTRLSESDLTNTHVLATGDRIVPVA</sequence>
<organism evidence="1 2">
    <name type="scientific">Halotia branconii CENA392</name>
    <dbReference type="NCBI Taxonomy" id="1539056"/>
    <lineage>
        <taxon>Bacteria</taxon>
        <taxon>Bacillati</taxon>
        <taxon>Cyanobacteriota</taxon>
        <taxon>Cyanophyceae</taxon>
        <taxon>Nostocales</taxon>
        <taxon>Nodulariaceae</taxon>
        <taxon>Halotia</taxon>
    </lineage>
</organism>
<name>A0AAJ6NR60_9CYAN</name>
<dbReference type="RefSeq" id="WP_281482516.1">
    <property type="nucleotide sequence ID" value="NZ_CP124543.1"/>
</dbReference>
<accession>A0AAJ6NR60</accession>
<dbReference type="AlphaFoldDB" id="A0AAJ6NR60"/>
<dbReference type="KEGG" id="hbq:QI031_26250"/>
<reference evidence="1 2" key="1">
    <citation type="journal article" date="2023" name="Limnol Oceanogr Lett">
        <title>Environmental adaptations by the intertidal Antarctic cyanobacterium Halotia branconii CENA392 as revealed using long-read genome sequencing.</title>
        <authorList>
            <person name="Dextro R.B."/>
            <person name="Delbaje E."/>
            <person name="Freitas P.N.N."/>
            <person name="Geraldes V."/>
            <person name="Pinto E."/>
            <person name="Long P.F."/>
            <person name="Fiore M.F."/>
        </authorList>
    </citation>
    <scope>NUCLEOTIDE SEQUENCE [LARGE SCALE GENOMIC DNA]</scope>
    <source>
        <strain evidence="1 2">CENA392</strain>
    </source>
</reference>
<keyword evidence="2" id="KW-1185">Reference proteome</keyword>
<evidence type="ECO:0000313" key="2">
    <source>
        <dbReference type="Proteomes" id="UP001223520"/>
    </source>
</evidence>
<dbReference type="EMBL" id="CP124543">
    <property type="protein sequence ID" value="WGV25213.1"/>
    <property type="molecule type" value="Genomic_DNA"/>
</dbReference>
<gene>
    <name evidence="1" type="ORF">QI031_26250</name>
</gene>
<protein>
    <submittedName>
        <fullName evidence="1">Uncharacterized protein</fullName>
    </submittedName>
</protein>
<proteinExistence type="predicted"/>